<comment type="subcellular location">
    <subcellularLocation>
        <location evidence="1">Membrane</location>
        <topology evidence="1">Multi-pass membrane protein</topology>
    </subcellularLocation>
</comment>
<feature type="chain" id="PRO_5035195232" evidence="6">
    <location>
        <begin position="24"/>
        <end position="444"/>
    </location>
</feature>
<dbReference type="InterPro" id="IPR012340">
    <property type="entry name" value="NA-bd_OB-fold"/>
</dbReference>
<dbReference type="Pfam" id="PF01957">
    <property type="entry name" value="NfeD"/>
    <property type="match status" value="1"/>
</dbReference>
<evidence type="ECO:0000256" key="4">
    <source>
        <dbReference type="ARBA" id="ARBA00023136"/>
    </source>
</evidence>
<feature type="transmembrane region" description="Helical" evidence="5">
    <location>
        <begin position="238"/>
        <end position="258"/>
    </location>
</feature>
<dbReference type="Gene3D" id="2.40.50.140">
    <property type="entry name" value="Nucleic acid-binding proteins"/>
    <property type="match status" value="1"/>
</dbReference>
<evidence type="ECO:0000259" key="9">
    <source>
        <dbReference type="Pfam" id="PF25145"/>
    </source>
</evidence>
<proteinExistence type="predicted"/>
<feature type="transmembrane region" description="Helical" evidence="5">
    <location>
        <begin position="265"/>
        <end position="282"/>
    </location>
</feature>
<sequence>MVRKIRFLLMCGLLLAATMTLYAAETGSIVRVVEIRGAVTPVTRVAVERAVEEAAENLDDLILIVIDTPGGMVTSMEAIVQAILGSEVPVVVWVGPAGAKAASAGFFILMAADVAAMAPGTHTGAASVVVLGSENRDDDILLRKANKDAGALIRSLAERRNRNVEACEKAVADADAFTDKYALDNGLIDLVAGSREELMELLDGREITRLDGTAESLTTAGPEFVESSFSMKQAIMEFLASPIVAYALLLLGLAGIFIEFTHPGLIVPGVLGGLFLVLFAISASLLPISLLGLALIALAIVLFVLEVKIVSYGLLTMGGVVCLVFGSAFLVDGPIPELRVPWPVILPMSLTMAALVGVAVFMTRQAMQTRVQTGVEGLVGEIGVVSETLSPEGRILVHGEIWNAVCGSGEAAVGTRVRIVRVDEMTLFVEPRQGATPRGTAGEV</sequence>
<evidence type="ECO:0000256" key="6">
    <source>
        <dbReference type="SAM" id="SignalP"/>
    </source>
</evidence>
<gene>
    <name evidence="10" type="ORF">IFK94_05760</name>
</gene>
<evidence type="ECO:0000256" key="2">
    <source>
        <dbReference type="ARBA" id="ARBA00022692"/>
    </source>
</evidence>
<dbReference type="AlphaFoldDB" id="A0A8J6XZZ9"/>
<keyword evidence="4 5" id="KW-0472">Membrane</keyword>
<dbReference type="Pfam" id="PF24961">
    <property type="entry name" value="NfeD_membrane"/>
    <property type="match status" value="1"/>
</dbReference>
<dbReference type="PANTHER" id="PTHR33507">
    <property type="entry name" value="INNER MEMBRANE PROTEIN YBBJ"/>
    <property type="match status" value="1"/>
</dbReference>
<dbReference type="SUPFAM" id="SSF52096">
    <property type="entry name" value="ClpP/crotonase"/>
    <property type="match status" value="1"/>
</dbReference>
<keyword evidence="6" id="KW-0732">Signal</keyword>
<evidence type="ECO:0000313" key="10">
    <source>
        <dbReference type="EMBL" id="MBD3867613.1"/>
    </source>
</evidence>
<evidence type="ECO:0000256" key="1">
    <source>
        <dbReference type="ARBA" id="ARBA00004141"/>
    </source>
</evidence>
<dbReference type="InterPro" id="IPR056739">
    <property type="entry name" value="NfeD_membrane"/>
</dbReference>
<reference evidence="10 11" key="1">
    <citation type="submission" date="2020-08" db="EMBL/GenBank/DDBJ databases">
        <title>Acidobacteriota in marine sediments use diverse sulfur dissimilation pathways.</title>
        <authorList>
            <person name="Wasmund K."/>
        </authorList>
    </citation>
    <scope>NUCLEOTIDE SEQUENCE [LARGE SCALE GENOMIC DNA]</scope>
    <source>
        <strain evidence="10">MAG AM4</strain>
    </source>
</reference>
<comment type="caution">
    <text evidence="10">The sequence shown here is derived from an EMBL/GenBank/DDBJ whole genome shotgun (WGS) entry which is preliminary data.</text>
</comment>
<dbReference type="SUPFAM" id="SSF141322">
    <property type="entry name" value="NfeD domain-like"/>
    <property type="match status" value="1"/>
</dbReference>
<keyword evidence="3 5" id="KW-1133">Transmembrane helix</keyword>
<name>A0A8J6XZZ9_9BACT</name>
<evidence type="ECO:0000259" key="7">
    <source>
        <dbReference type="Pfam" id="PF01957"/>
    </source>
</evidence>
<evidence type="ECO:0000313" key="11">
    <source>
        <dbReference type="Proteomes" id="UP000648239"/>
    </source>
</evidence>
<dbReference type="EMBL" id="JACXWD010000013">
    <property type="protein sequence ID" value="MBD3867613.1"/>
    <property type="molecule type" value="Genomic_DNA"/>
</dbReference>
<feature type="domain" description="NfeD-like C-terminal" evidence="7">
    <location>
        <begin position="375"/>
        <end position="431"/>
    </location>
</feature>
<keyword evidence="2 5" id="KW-0812">Transmembrane</keyword>
<dbReference type="Proteomes" id="UP000648239">
    <property type="component" value="Unassembled WGS sequence"/>
</dbReference>
<dbReference type="InterPro" id="IPR052165">
    <property type="entry name" value="Membrane_assoc_protease"/>
</dbReference>
<feature type="transmembrane region" description="Helical" evidence="5">
    <location>
        <begin position="342"/>
        <end position="362"/>
    </location>
</feature>
<evidence type="ECO:0000256" key="5">
    <source>
        <dbReference type="SAM" id="Phobius"/>
    </source>
</evidence>
<dbReference type="Gene3D" id="3.90.226.10">
    <property type="entry name" value="2-enoyl-CoA Hydratase, Chain A, domain 1"/>
    <property type="match status" value="1"/>
</dbReference>
<feature type="signal peptide" evidence="6">
    <location>
        <begin position="1"/>
        <end position="23"/>
    </location>
</feature>
<dbReference type="Pfam" id="PF25145">
    <property type="entry name" value="NfeD1b_N"/>
    <property type="match status" value="1"/>
</dbReference>
<dbReference type="InterPro" id="IPR056738">
    <property type="entry name" value="NfeD1b_N"/>
</dbReference>
<dbReference type="CDD" id="cd07020">
    <property type="entry name" value="Clp_protease_NfeD_1"/>
    <property type="match status" value="1"/>
</dbReference>
<feature type="domain" description="NfeD1b N-terminal" evidence="9">
    <location>
        <begin position="30"/>
        <end position="187"/>
    </location>
</feature>
<organism evidence="10 11">
    <name type="scientific">Candidatus Polarisedimenticola svalbardensis</name>
    <dbReference type="NCBI Taxonomy" id="2886004"/>
    <lineage>
        <taxon>Bacteria</taxon>
        <taxon>Pseudomonadati</taxon>
        <taxon>Acidobacteriota</taxon>
        <taxon>Candidatus Polarisedimenticolia</taxon>
        <taxon>Candidatus Polarisedimenticolales</taxon>
        <taxon>Candidatus Polarisedimenticolaceae</taxon>
        <taxon>Candidatus Polarisedimenticola</taxon>
    </lineage>
</organism>
<dbReference type="PANTHER" id="PTHR33507:SF4">
    <property type="entry name" value="NODULATION COMPETITIVENESS PROTEIN NFED"/>
    <property type="match status" value="1"/>
</dbReference>
<feature type="transmembrane region" description="Helical" evidence="5">
    <location>
        <begin position="312"/>
        <end position="330"/>
    </location>
</feature>
<feature type="domain" description="NfeD integral membrane" evidence="8">
    <location>
        <begin position="244"/>
        <end position="361"/>
    </location>
</feature>
<protein>
    <submittedName>
        <fullName evidence="10">Nodulation protein NfeD</fullName>
    </submittedName>
</protein>
<evidence type="ECO:0000256" key="3">
    <source>
        <dbReference type="ARBA" id="ARBA00022989"/>
    </source>
</evidence>
<dbReference type="InterPro" id="IPR029045">
    <property type="entry name" value="ClpP/crotonase-like_dom_sf"/>
</dbReference>
<accession>A0A8J6XZZ9</accession>
<evidence type="ECO:0000259" key="8">
    <source>
        <dbReference type="Pfam" id="PF24961"/>
    </source>
</evidence>
<dbReference type="GO" id="GO:0016020">
    <property type="term" value="C:membrane"/>
    <property type="evidence" value="ECO:0007669"/>
    <property type="project" value="UniProtKB-SubCell"/>
</dbReference>
<dbReference type="InterPro" id="IPR002810">
    <property type="entry name" value="NfeD-like_C"/>
</dbReference>